<keyword evidence="4 6" id="KW-0547">Nucleotide-binding</keyword>
<dbReference type="Proteomes" id="UP000036325">
    <property type="component" value="Unassembled WGS sequence"/>
</dbReference>
<dbReference type="PATRIC" id="fig|1608994.3.peg.1922"/>
<dbReference type="HAMAP" id="MF_00836">
    <property type="entry name" value="PhnN"/>
    <property type="match status" value="1"/>
</dbReference>
<keyword evidence="5 6" id="KW-0067">ATP-binding</keyword>
<evidence type="ECO:0000256" key="6">
    <source>
        <dbReference type="HAMAP-Rule" id="MF_00836"/>
    </source>
</evidence>
<sequence length="192" mass="20611">MSGTLIYLMGPSGSGKDSLINAARPYLAGRGCDVMRRVITRSAESVGEEAVGVSPKAFESLKQQGAFALHWQANGLEYGIPVQLDECLDSGRHALVNGSRGYLQQARARYPDLLAIVLRVDSEVLQGRLLKRGRETPSEISARLKRNELFLDSLATLSTEQVHVLDNSAALSVGVQGLLSLIDNALAYSASA</sequence>
<dbReference type="SMART" id="SM00072">
    <property type="entry name" value="GuKc"/>
    <property type="match status" value="1"/>
</dbReference>
<feature type="domain" description="Guanylate kinase/L-type calcium channel beta subunit" evidence="7">
    <location>
        <begin position="2"/>
        <end position="186"/>
    </location>
</feature>
<comment type="function">
    <text evidence="6">Catalyzes the phosphorylation of ribose 1,5-bisphosphate to 5-phospho-D-ribosyl alpha-1-diphosphate (PRPP).</text>
</comment>
<keyword evidence="8" id="KW-0418">Kinase</keyword>
<dbReference type="RefSeq" id="WP_048363491.1">
    <property type="nucleotide sequence ID" value="NZ_JYLF01000002.1"/>
</dbReference>
<evidence type="ECO:0000256" key="2">
    <source>
        <dbReference type="ARBA" id="ARBA00005069"/>
    </source>
</evidence>
<dbReference type="GO" id="GO:0033863">
    <property type="term" value="F:ribose 1,5-bisphosphate phosphokinase activity"/>
    <property type="evidence" value="ECO:0007669"/>
    <property type="project" value="UniProtKB-UniRule"/>
</dbReference>
<evidence type="ECO:0000259" key="7">
    <source>
        <dbReference type="SMART" id="SM00072"/>
    </source>
</evidence>
<evidence type="ECO:0000256" key="5">
    <source>
        <dbReference type="ARBA" id="ARBA00022840"/>
    </source>
</evidence>
<comment type="pathway">
    <text evidence="2 6">Metabolic intermediate biosynthesis; 5-phospho-alpha-D-ribose 1-diphosphate biosynthesis; 5-phospho-alpha-D-ribose 1-diphosphate from D-ribose 5-phosphate (route II): step 3/3.</text>
</comment>
<dbReference type="EMBL" id="JYLF01000002">
    <property type="protein sequence ID" value="KMN14958.1"/>
    <property type="molecule type" value="Genomic_DNA"/>
</dbReference>
<dbReference type="STRING" id="1608994.TU86_06600"/>
<evidence type="ECO:0000256" key="1">
    <source>
        <dbReference type="ARBA" id="ARBA00000373"/>
    </source>
</evidence>
<dbReference type="SUPFAM" id="SSF52540">
    <property type="entry name" value="P-loop containing nucleoside triphosphate hydrolases"/>
    <property type="match status" value="1"/>
</dbReference>
<keyword evidence="3 6" id="KW-0808">Transferase</keyword>
<organism evidence="8 9">
    <name type="scientific">Pseudomonas weihenstephanensis</name>
    <dbReference type="NCBI Taxonomy" id="1608994"/>
    <lineage>
        <taxon>Bacteria</taxon>
        <taxon>Pseudomonadati</taxon>
        <taxon>Pseudomonadota</taxon>
        <taxon>Gammaproteobacteria</taxon>
        <taxon>Pseudomonadales</taxon>
        <taxon>Pseudomonadaceae</taxon>
        <taxon>Pseudomonas</taxon>
    </lineage>
</organism>
<dbReference type="GO" id="GO:0006015">
    <property type="term" value="P:5-phosphoribose 1-diphosphate biosynthetic process"/>
    <property type="evidence" value="ECO:0007669"/>
    <property type="project" value="UniProtKB-UniRule"/>
</dbReference>
<dbReference type="AlphaFoldDB" id="A0A0J6IRU2"/>
<evidence type="ECO:0000256" key="4">
    <source>
        <dbReference type="ARBA" id="ARBA00022741"/>
    </source>
</evidence>
<comment type="catalytic activity">
    <reaction evidence="1 6">
        <text>alpha-D-ribose 1,5-bisphosphate + ATP = 5-phospho-alpha-D-ribose 1-diphosphate + ADP</text>
        <dbReference type="Rhea" id="RHEA:20109"/>
        <dbReference type="ChEBI" id="CHEBI:30616"/>
        <dbReference type="ChEBI" id="CHEBI:58017"/>
        <dbReference type="ChEBI" id="CHEBI:68688"/>
        <dbReference type="ChEBI" id="CHEBI:456216"/>
        <dbReference type="EC" id="2.7.4.23"/>
    </reaction>
</comment>
<reference evidence="8 9" key="1">
    <citation type="submission" date="2015-02" db="EMBL/GenBank/DDBJ databases">
        <title>Pseudomonas helleri sp. nov. and Pseudomonas weihenstephanensis sp. nov., isolated from raw cows milk.</title>
        <authorList>
            <person name="von Neubeck M."/>
            <person name="Huptas C."/>
            <person name="Wenning M."/>
            <person name="Scherer S."/>
        </authorList>
    </citation>
    <scope>NUCLEOTIDE SEQUENCE [LARGE SCALE GENOMIC DNA]</scope>
    <source>
        <strain evidence="8 9">DSM 29166</strain>
    </source>
</reference>
<feature type="binding site" evidence="6">
    <location>
        <begin position="10"/>
        <end position="17"/>
    </location>
    <ligand>
        <name>ATP</name>
        <dbReference type="ChEBI" id="CHEBI:30616"/>
    </ligand>
</feature>
<dbReference type="InterPro" id="IPR027417">
    <property type="entry name" value="P-loop_NTPase"/>
</dbReference>
<dbReference type="InterPro" id="IPR012699">
    <property type="entry name" value="PhnN"/>
</dbReference>
<dbReference type="NCBIfam" id="TIGR02322">
    <property type="entry name" value="phosphon_PhnN"/>
    <property type="match status" value="1"/>
</dbReference>
<accession>A0A0J6IRU2</accession>
<gene>
    <name evidence="6" type="primary">phnN</name>
    <name evidence="8" type="ORF">TU86_06600</name>
</gene>
<name>A0A0J6IRU2_9PSED</name>
<dbReference type="GO" id="GO:0019634">
    <property type="term" value="P:organic phosphonate metabolic process"/>
    <property type="evidence" value="ECO:0007669"/>
    <property type="project" value="UniProtKB-UniRule"/>
</dbReference>
<dbReference type="EC" id="2.7.4.23" evidence="6"/>
<comment type="similarity">
    <text evidence="6">Belongs to the ribose 1,5-bisphosphokinase family.</text>
</comment>
<comment type="caution">
    <text evidence="8">The sequence shown here is derived from an EMBL/GenBank/DDBJ whole genome shotgun (WGS) entry which is preliminary data.</text>
</comment>
<dbReference type="UniPathway" id="UPA00087">
    <property type="reaction ID" value="UER00175"/>
</dbReference>
<evidence type="ECO:0000313" key="8">
    <source>
        <dbReference type="EMBL" id="KMN14958.1"/>
    </source>
</evidence>
<dbReference type="InterPro" id="IPR008145">
    <property type="entry name" value="GK/Ca_channel_bsu"/>
</dbReference>
<evidence type="ECO:0000313" key="9">
    <source>
        <dbReference type="Proteomes" id="UP000036325"/>
    </source>
</evidence>
<dbReference type="Gene3D" id="3.40.50.300">
    <property type="entry name" value="P-loop containing nucleotide triphosphate hydrolases"/>
    <property type="match status" value="1"/>
</dbReference>
<evidence type="ECO:0000256" key="3">
    <source>
        <dbReference type="ARBA" id="ARBA00022679"/>
    </source>
</evidence>
<dbReference type="OrthoDB" id="341217at2"/>
<protein>
    <recommendedName>
        <fullName evidence="6">Ribose 1,5-bisphosphate phosphokinase PhnN</fullName>
        <ecNumber evidence="6">2.7.4.23</ecNumber>
    </recommendedName>
    <alternativeName>
        <fullName evidence="6">Ribose 1,5-bisphosphokinase</fullName>
    </alternativeName>
</protein>
<dbReference type="GO" id="GO:0005524">
    <property type="term" value="F:ATP binding"/>
    <property type="evidence" value="ECO:0007669"/>
    <property type="project" value="UniProtKB-KW"/>
</dbReference>
<proteinExistence type="inferred from homology"/>